<feature type="domain" description="OTU" evidence="2">
    <location>
        <begin position="22"/>
        <end position="127"/>
    </location>
</feature>
<dbReference type="CDD" id="cd22753">
    <property type="entry name" value="OTU_ALG13-like"/>
    <property type="match status" value="1"/>
</dbReference>
<dbReference type="PANTHER" id="PTHR12419:SF115">
    <property type="entry name" value="PROTEIN OVARIAN TUMOR LOCUS-RELATED"/>
    <property type="match status" value="1"/>
</dbReference>
<dbReference type="GO" id="GO:0016579">
    <property type="term" value="P:protein deubiquitination"/>
    <property type="evidence" value="ECO:0007669"/>
    <property type="project" value="TreeGrafter"/>
</dbReference>
<dbReference type="EMBL" id="JAHLQT010014436">
    <property type="protein sequence ID" value="KAG7170277.1"/>
    <property type="molecule type" value="Genomic_DNA"/>
</dbReference>
<dbReference type="PROSITE" id="PS50802">
    <property type="entry name" value="OTU"/>
    <property type="match status" value="1"/>
</dbReference>
<reference evidence="3" key="1">
    <citation type="journal article" date="2021" name="Sci. Adv.">
        <title>The American lobster genome reveals insights on longevity, neural, and immune adaptations.</title>
        <authorList>
            <person name="Polinski J.M."/>
            <person name="Zimin A.V."/>
            <person name="Clark K.F."/>
            <person name="Kohn A.B."/>
            <person name="Sadowski N."/>
            <person name="Timp W."/>
            <person name="Ptitsyn A."/>
            <person name="Khanna P."/>
            <person name="Romanova D.Y."/>
            <person name="Williams P."/>
            <person name="Greenwood S.J."/>
            <person name="Moroz L.L."/>
            <person name="Walt D.R."/>
            <person name="Bodnar A.G."/>
        </authorList>
    </citation>
    <scope>NUCLEOTIDE SEQUENCE</scope>
    <source>
        <strain evidence="3">GMGI-L3</strain>
    </source>
</reference>
<name>A0A8J5K7T5_HOMAM</name>
<dbReference type="PANTHER" id="PTHR12419">
    <property type="entry name" value="OTU DOMAIN CONTAINING PROTEIN"/>
    <property type="match status" value="1"/>
</dbReference>
<accession>A0A8J5K7T5</accession>
<dbReference type="Pfam" id="PF02338">
    <property type="entry name" value="OTU"/>
    <property type="match status" value="1"/>
</dbReference>
<feature type="compositionally biased region" description="Acidic residues" evidence="1">
    <location>
        <begin position="376"/>
        <end position="386"/>
    </location>
</feature>
<dbReference type="SUPFAM" id="SSF54001">
    <property type="entry name" value="Cysteine proteinases"/>
    <property type="match status" value="1"/>
</dbReference>
<evidence type="ECO:0000256" key="1">
    <source>
        <dbReference type="SAM" id="MobiDB-lite"/>
    </source>
</evidence>
<dbReference type="InterPro" id="IPR003323">
    <property type="entry name" value="OTU_dom"/>
</dbReference>
<proteinExistence type="predicted"/>
<protein>
    <submittedName>
        <fullName evidence="3">OTU domain-containing protein 4-like</fullName>
    </submittedName>
</protein>
<gene>
    <name evidence="3" type="primary">Otud4-L</name>
    <name evidence="3" type="ORF">Hamer_G016080</name>
</gene>
<organism evidence="3 4">
    <name type="scientific">Homarus americanus</name>
    <name type="common">American lobster</name>
    <dbReference type="NCBI Taxonomy" id="6706"/>
    <lineage>
        <taxon>Eukaryota</taxon>
        <taxon>Metazoa</taxon>
        <taxon>Ecdysozoa</taxon>
        <taxon>Arthropoda</taxon>
        <taxon>Crustacea</taxon>
        <taxon>Multicrustacea</taxon>
        <taxon>Malacostraca</taxon>
        <taxon>Eumalacostraca</taxon>
        <taxon>Eucarida</taxon>
        <taxon>Decapoda</taxon>
        <taxon>Pleocyemata</taxon>
        <taxon>Astacidea</taxon>
        <taxon>Nephropoidea</taxon>
        <taxon>Nephropidae</taxon>
        <taxon>Homarus</taxon>
    </lineage>
</organism>
<evidence type="ECO:0000259" key="2">
    <source>
        <dbReference type="PROSITE" id="PS50802"/>
    </source>
</evidence>
<keyword evidence="4" id="KW-1185">Reference proteome</keyword>
<feature type="region of interest" description="Disordered" evidence="1">
    <location>
        <begin position="354"/>
        <end position="394"/>
    </location>
</feature>
<evidence type="ECO:0000313" key="3">
    <source>
        <dbReference type="EMBL" id="KAG7170277.1"/>
    </source>
</evidence>
<dbReference type="AlphaFoldDB" id="A0A8J5K7T5"/>
<dbReference type="Gene3D" id="3.90.70.80">
    <property type="match status" value="1"/>
</dbReference>
<comment type="caution">
    <text evidence="3">The sequence shown here is derived from an EMBL/GenBank/DDBJ whole genome shotgun (WGS) entry which is preliminary data.</text>
</comment>
<dbReference type="InterPro" id="IPR049769">
    <property type="entry name" value="OTU_OTU"/>
</dbReference>
<feature type="non-terminal residue" evidence="3">
    <location>
        <position position="1"/>
    </location>
</feature>
<dbReference type="GO" id="GO:0004843">
    <property type="term" value="F:cysteine-type deubiquitinase activity"/>
    <property type="evidence" value="ECO:0007669"/>
    <property type="project" value="TreeGrafter"/>
</dbReference>
<dbReference type="GO" id="GO:0061578">
    <property type="term" value="F:K63-linked deubiquitinase activity"/>
    <property type="evidence" value="ECO:0007669"/>
    <property type="project" value="TreeGrafter"/>
</dbReference>
<dbReference type="InterPro" id="IPR038765">
    <property type="entry name" value="Papain-like_cys_pep_sf"/>
</dbReference>
<sequence>MRRRLNSRAFDPFDEWLESQGLYRKQVARDGSCLFRAVAEHVFMSQTEHVHVRSLCLAYMMLYEEDFQPFLEIPIDHHVFKLRDVREWGGHTEIIAMSRLFNFIEEMDLGILNTDDITHHPVQTDTTATIDLLLCSADSTGLAASPANPVVYDNLYTHVFQLKDVRLAVDTMLHDKEYASLRRDSTNSTDQKEIGALVEKVLATSGEKVKPKTLSVNEKLKAIEKLEKGAALRKYVLNTKFQSNKLNKYALKFDVGQEKSGIKKMRKVGNEDLEEAGLNADINGVEPFRKKLKDLMEAEKTFDSANCTIQVKLDSIGELYQKIHWPLEVKKTLLQVAEKGAAIEDVEAWLETDEDDPGFHNLTEEEIVDSVHEAADDFDDDEEKEDEPPKIKLP</sequence>
<evidence type="ECO:0000313" key="4">
    <source>
        <dbReference type="Proteomes" id="UP000747542"/>
    </source>
</evidence>
<dbReference type="Proteomes" id="UP000747542">
    <property type="component" value="Unassembled WGS sequence"/>
</dbReference>
<dbReference type="InterPro" id="IPR050704">
    <property type="entry name" value="Peptidase_C85-like"/>
</dbReference>